<evidence type="ECO:0000256" key="3">
    <source>
        <dbReference type="SAM" id="MobiDB-lite"/>
    </source>
</evidence>
<dbReference type="Gene3D" id="1.20.900.10">
    <property type="entry name" value="Dbl homology (DH) domain"/>
    <property type="match status" value="1"/>
</dbReference>
<dbReference type="Gene3D" id="2.30.30.40">
    <property type="entry name" value="SH3 Domains"/>
    <property type="match status" value="1"/>
</dbReference>
<dbReference type="AlphaFoldDB" id="A0A6F9DH71"/>
<feature type="domain" description="PH" evidence="5">
    <location>
        <begin position="343"/>
        <end position="453"/>
    </location>
</feature>
<gene>
    <name evidence="7" type="primary">LOC100176478-002</name>
</gene>
<dbReference type="InterPro" id="IPR047271">
    <property type="entry name" value="Ephexin-like"/>
</dbReference>
<dbReference type="SUPFAM" id="SSF48065">
    <property type="entry name" value="DBL homology domain (DH-domain)"/>
    <property type="match status" value="1"/>
</dbReference>
<dbReference type="SMART" id="SM00326">
    <property type="entry name" value="SH3"/>
    <property type="match status" value="1"/>
</dbReference>
<dbReference type="InterPro" id="IPR035899">
    <property type="entry name" value="DBL_dom_sf"/>
</dbReference>
<dbReference type="PROSITE" id="PS50010">
    <property type="entry name" value="DH_2"/>
    <property type="match status" value="1"/>
</dbReference>
<feature type="domain" description="SH3" evidence="4">
    <location>
        <begin position="464"/>
        <end position="525"/>
    </location>
</feature>
<name>A0A6F9DH71_9ASCI</name>
<dbReference type="SMART" id="SM00325">
    <property type="entry name" value="RhoGEF"/>
    <property type="match status" value="1"/>
</dbReference>
<feature type="region of interest" description="Disordered" evidence="3">
    <location>
        <begin position="66"/>
        <end position="88"/>
    </location>
</feature>
<proteinExistence type="evidence at transcript level"/>
<evidence type="ECO:0000259" key="4">
    <source>
        <dbReference type="PROSITE" id="PS50002"/>
    </source>
</evidence>
<dbReference type="PROSITE" id="PS50003">
    <property type="entry name" value="PH_DOMAIN"/>
    <property type="match status" value="1"/>
</dbReference>
<dbReference type="InterPro" id="IPR001849">
    <property type="entry name" value="PH_domain"/>
</dbReference>
<dbReference type="PROSITE" id="PS50002">
    <property type="entry name" value="SH3"/>
    <property type="match status" value="1"/>
</dbReference>
<evidence type="ECO:0000256" key="2">
    <source>
        <dbReference type="PROSITE-ProRule" id="PRU00192"/>
    </source>
</evidence>
<dbReference type="CDD" id="cd11793">
    <property type="entry name" value="SH3_ephexin1_like"/>
    <property type="match status" value="1"/>
</dbReference>
<dbReference type="InterPro" id="IPR000219">
    <property type="entry name" value="DH_dom"/>
</dbReference>
<feature type="compositionally biased region" description="Basic and acidic residues" evidence="3">
    <location>
        <begin position="71"/>
        <end position="88"/>
    </location>
</feature>
<dbReference type="SMART" id="SM00233">
    <property type="entry name" value="PH"/>
    <property type="match status" value="1"/>
</dbReference>
<evidence type="ECO:0000259" key="5">
    <source>
        <dbReference type="PROSITE" id="PS50003"/>
    </source>
</evidence>
<reference evidence="7" key="1">
    <citation type="submission" date="2020-04" db="EMBL/GenBank/DDBJ databases">
        <authorList>
            <person name="Neveu A P."/>
        </authorList>
    </citation>
    <scope>NUCLEOTIDE SEQUENCE</scope>
    <source>
        <tissue evidence="7">Whole embryo</tissue>
    </source>
</reference>
<dbReference type="PANTHER" id="PTHR12845:SF5">
    <property type="entry name" value="EPHEXIN, ISOFORM D"/>
    <property type="match status" value="1"/>
</dbReference>
<dbReference type="Gene3D" id="2.30.29.30">
    <property type="entry name" value="Pleckstrin-homology domain (PH domain)/Phosphotyrosine-binding domain (PTB)"/>
    <property type="match status" value="1"/>
</dbReference>
<dbReference type="SUPFAM" id="SSF50729">
    <property type="entry name" value="PH domain-like"/>
    <property type="match status" value="1"/>
</dbReference>
<dbReference type="Pfam" id="PF00018">
    <property type="entry name" value="SH3_1"/>
    <property type="match status" value="1"/>
</dbReference>
<dbReference type="InterPro" id="IPR036028">
    <property type="entry name" value="SH3-like_dom_sf"/>
</dbReference>
<dbReference type="SUPFAM" id="SSF50044">
    <property type="entry name" value="SH3-domain"/>
    <property type="match status" value="1"/>
</dbReference>
<dbReference type="EMBL" id="LR786454">
    <property type="protein sequence ID" value="CAB3260960.1"/>
    <property type="molecule type" value="mRNA"/>
</dbReference>
<keyword evidence="1 2" id="KW-0728">SH3 domain</keyword>
<dbReference type="InterPro" id="IPR001452">
    <property type="entry name" value="SH3_domain"/>
</dbReference>
<feature type="domain" description="DH" evidence="6">
    <location>
        <begin position="121"/>
        <end position="309"/>
    </location>
</feature>
<evidence type="ECO:0000259" key="6">
    <source>
        <dbReference type="PROSITE" id="PS50010"/>
    </source>
</evidence>
<dbReference type="PANTHER" id="PTHR12845">
    <property type="entry name" value="GUANINE NUCLEOTIDE EXCHANGE FACTOR"/>
    <property type="match status" value="1"/>
</dbReference>
<evidence type="ECO:0000313" key="7">
    <source>
        <dbReference type="EMBL" id="CAB3260960.1"/>
    </source>
</evidence>
<sequence>MKDFYSTEYEDGGEVPPPIPQRDESDYIHEASNIVPPSPYALDGTSKFLSSEPLYQIYRNRTMSHASSKRKNVERAKSVKHEEERKGELNFEDLGTSTLWRNIPEVMKSGAQDGMTPEELKLQQAQFEVITSQASYLRSMNILVTHFMEDWAMESCDVLPTADRHVLFSNIQTVRSVEQKFLQDLEKHFWKEFKLTKICELIAQYAKSDFDVYVRYIQNQTYQDRVLTKLQRSNGRFPEELARLESSPACNKLPLLSFLLLPMQRVTRLPLLVTAIVNSADAAGDMKALKRAKHALGVVNKLVKKCNEGARRMQQTEQLAEIASQLDYSQSVKMFALVSQSRNLVKKGEMMVTMTTESKKSGNRSKLWLFLFTDVLFIARKKSFMEAGNSTRYEVVNWSKRNLLYVNEYAVSENSIFLVILEDQAGKRSEVTLVPPSQNELSRWTDALNPPKLGSTEESIYETWDCPQYTCVEPYIAEQPDELSIDVNDVMQIYKKTSDGWLEGERMRDGEVGWFPANRCEEIEDEHVRARNMKNLYKLTT</sequence>
<dbReference type="GO" id="GO:0005085">
    <property type="term" value="F:guanyl-nucleotide exchange factor activity"/>
    <property type="evidence" value="ECO:0007669"/>
    <property type="project" value="InterPro"/>
</dbReference>
<protein>
    <submittedName>
        <fullName evidence="7">Uncharacterized protein LOC100176478</fullName>
    </submittedName>
</protein>
<accession>A0A6F9DH71</accession>
<evidence type="ECO:0000256" key="1">
    <source>
        <dbReference type="ARBA" id="ARBA00022443"/>
    </source>
</evidence>
<organism evidence="7">
    <name type="scientific">Phallusia mammillata</name>
    <dbReference type="NCBI Taxonomy" id="59560"/>
    <lineage>
        <taxon>Eukaryota</taxon>
        <taxon>Metazoa</taxon>
        <taxon>Chordata</taxon>
        <taxon>Tunicata</taxon>
        <taxon>Ascidiacea</taxon>
        <taxon>Phlebobranchia</taxon>
        <taxon>Ascidiidae</taxon>
        <taxon>Phallusia</taxon>
    </lineage>
</organism>
<dbReference type="Pfam" id="PF00621">
    <property type="entry name" value="RhoGEF"/>
    <property type="match status" value="1"/>
</dbReference>
<feature type="region of interest" description="Disordered" evidence="3">
    <location>
        <begin position="1"/>
        <end position="24"/>
    </location>
</feature>
<dbReference type="InterPro" id="IPR011993">
    <property type="entry name" value="PH-like_dom_sf"/>
</dbReference>